<gene>
    <name evidence="11" type="ORF">GCM10010276_63800</name>
</gene>
<dbReference type="PROSITE" id="PS00606">
    <property type="entry name" value="KS3_1"/>
    <property type="match status" value="1"/>
</dbReference>
<dbReference type="InterPro" id="IPR014031">
    <property type="entry name" value="Ketoacyl_synth_C"/>
</dbReference>
<dbReference type="InterPro" id="IPR014030">
    <property type="entry name" value="Ketoacyl_synth_N"/>
</dbReference>
<keyword evidence="3" id="KW-0597">Phosphoprotein</keyword>
<dbReference type="PROSITE" id="PS52004">
    <property type="entry name" value="KS3_2"/>
    <property type="match status" value="1"/>
</dbReference>
<dbReference type="InterPro" id="IPR001227">
    <property type="entry name" value="Ac_transferase_dom_sf"/>
</dbReference>
<dbReference type="Proteomes" id="UP001501777">
    <property type="component" value="Unassembled WGS sequence"/>
</dbReference>
<evidence type="ECO:0000256" key="3">
    <source>
        <dbReference type="ARBA" id="ARBA00022553"/>
    </source>
</evidence>
<dbReference type="InterPro" id="IPR036736">
    <property type="entry name" value="ACP-like_sf"/>
</dbReference>
<accession>A0ABN3MVQ5</accession>
<organism evidence="11 12">
    <name type="scientific">Streptomyces longisporus</name>
    <dbReference type="NCBI Taxonomy" id="1948"/>
    <lineage>
        <taxon>Bacteria</taxon>
        <taxon>Bacillati</taxon>
        <taxon>Actinomycetota</taxon>
        <taxon>Actinomycetes</taxon>
        <taxon>Kitasatosporales</taxon>
        <taxon>Streptomycetaceae</taxon>
        <taxon>Streptomyces</taxon>
    </lineage>
</organism>
<comment type="caution">
    <text evidence="11">The sequence shown here is derived from an EMBL/GenBank/DDBJ whole genome shotgun (WGS) entry which is preliminary data.</text>
</comment>
<dbReference type="InterPro" id="IPR013968">
    <property type="entry name" value="PKS_KR"/>
</dbReference>
<dbReference type="SMART" id="SM00827">
    <property type="entry name" value="PKS_AT"/>
    <property type="match status" value="1"/>
</dbReference>
<feature type="active site" description="Proton donor; for dehydratase activity" evidence="7">
    <location>
        <position position="2229"/>
    </location>
</feature>
<dbReference type="SMART" id="SM00822">
    <property type="entry name" value="PKS_KR"/>
    <property type="match status" value="1"/>
</dbReference>
<dbReference type="InterPro" id="IPR049900">
    <property type="entry name" value="PKS_mFAS_DH"/>
</dbReference>
<dbReference type="InterPro" id="IPR036291">
    <property type="entry name" value="NAD(P)-bd_dom_sf"/>
</dbReference>
<dbReference type="SUPFAM" id="SSF51735">
    <property type="entry name" value="NAD(P)-binding Rossmann-fold domains"/>
    <property type="match status" value="2"/>
</dbReference>
<feature type="domain" description="Carrier" evidence="8">
    <location>
        <begin position="1302"/>
        <end position="1382"/>
    </location>
</feature>
<dbReference type="CDD" id="cd00833">
    <property type="entry name" value="PKS"/>
    <property type="match status" value="1"/>
</dbReference>
<dbReference type="InterPro" id="IPR057326">
    <property type="entry name" value="KR_dom"/>
</dbReference>
<dbReference type="InterPro" id="IPR016036">
    <property type="entry name" value="Malonyl_transacylase_ACP-bd"/>
</dbReference>
<dbReference type="PROSITE" id="PS52019">
    <property type="entry name" value="PKS_MFAS_DH"/>
    <property type="match status" value="1"/>
</dbReference>
<dbReference type="InterPro" id="IPR052568">
    <property type="entry name" value="PKS-FAS_Synthase"/>
</dbReference>
<keyword evidence="4" id="KW-0808">Transferase</keyword>
<dbReference type="InterPro" id="IPR020841">
    <property type="entry name" value="PKS_Beta-ketoAc_synthase_dom"/>
</dbReference>
<evidence type="ECO:0000256" key="2">
    <source>
        <dbReference type="ARBA" id="ARBA00022450"/>
    </source>
</evidence>
<keyword evidence="2" id="KW-0596">Phosphopantetheine</keyword>
<dbReference type="SUPFAM" id="SSF55048">
    <property type="entry name" value="Probable ACP-binding domain of malonyl-CoA ACP transacylase"/>
    <property type="match status" value="1"/>
</dbReference>
<name>A0ABN3MVQ5_STRLO</name>
<dbReference type="InterPro" id="IPR016039">
    <property type="entry name" value="Thiolase-like"/>
</dbReference>
<dbReference type="PROSITE" id="PS50075">
    <property type="entry name" value="CARRIER"/>
    <property type="match status" value="4"/>
</dbReference>
<reference evidence="11 12" key="1">
    <citation type="journal article" date="2019" name="Int. J. Syst. Evol. Microbiol.">
        <title>The Global Catalogue of Microorganisms (GCM) 10K type strain sequencing project: providing services to taxonomists for standard genome sequencing and annotation.</title>
        <authorList>
            <consortium name="The Broad Institute Genomics Platform"/>
            <consortium name="The Broad Institute Genome Sequencing Center for Infectious Disease"/>
            <person name="Wu L."/>
            <person name="Ma J."/>
        </authorList>
    </citation>
    <scope>NUCLEOTIDE SEQUENCE [LARGE SCALE GENOMIC DNA]</scope>
    <source>
        <strain evidence="11 12">JCM 4395</strain>
    </source>
</reference>
<keyword evidence="12" id="KW-1185">Reference proteome</keyword>
<dbReference type="PANTHER" id="PTHR43074:SF1">
    <property type="entry name" value="BETA-KETOACYL SYNTHASE FAMILY PROTEIN-RELATED"/>
    <property type="match status" value="1"/>
</dbReference>
<feature type="domain" description="Carrier" evidence="8">
    <location>
        <begin position="1406"/>
        <end position="1486"/>
    </location>
</feature>
<dbReference type="SMART" id="SM00826">
    <property type="entry name" value="PKS_DH"/>
    <property type="match status" value="1"/>
</dbReference>
<feature type="active site" description="Proton acceptor; for dehydratase activity" evidence="7">
    <location>
        <position position="2060"/>
    </location>
</feature>
<dbReference type="InterPro" id="IPR049551">
    <property type="entry name" value="PKS_DH_C"/>
</dbReference>
<dbReference type="Pfam" id="PF00550">
    <property type="entry name" value="PP-binding"/>
    <property type="match status" value="4"/>
</dbReference>
<dbReference type="Gene3D" id="1.10.1200.10">
    <property type="entry name" value="ACP-like"/>
    <property type="match status" value="4"/>
</dbReference>
<dbReference type="SMART" id="SM00825">
    <property type="entry name" value="PKS_KS"/>
    <property type="match status" value="1"/>
</dbReference>
<sequence length="2325" mass="244801">MTYPPHTTRATRKPERTTIVHYSRLAETPIAIVGLAGLFPKSRDLREFWHNIVDAQDCIEDVPESHWNTADYYDPDPAAEDKTYVRRGGFLPEIAFNPMEFGLPPNTLEVTDILQLLSLTVARDVLRDAGAETGSWYDASRTGVVLGITGANSLTQPLSARLQTPVLKEVVRSVGLSEADAEEIASRFKKAYIPWEENSFPGMLGNVVAGRIANRFDLGGTNCTVDAACASSLAAVKLAVSELIEGRADMMITGGCDAENTILMYMCFSKTPAFSKSQQIRPFDESADGTLIGEGIGMLALKRLADAERDGDRIYAVLRGIGTSSDGRFKSIYAPRAEGQQLALRRAYDDAGVSVDSIELFEAHGTGTAVGDHTELSALSSVVADGNDDHGYAAIGSVKSQIGHTKAAAGAASLIKLSLALHQKVLPPTINVETPSEAVDPTSTPFYVNTEARPWVLDPGRGKRRAAVSSFGFGGTNFHMVLEEHEGSTEVKSLGPAVRWGLWHAAGPEALALRIENGAAPDESGAIPASDARIGIVARSDEEFTELCATAVELLRARPDADSWQHPKGITYRRQALPTSVRTAAVFAGQGSQYVGMGRRAAVALPPVRAAFDRANRLTEGPDTLARTVFPPPAFTDTARTEQETALRRTDFAQPAIGALASGQYAWLHRLGFRADGVIGHSFGELTALWAAGALDDDRFAELARARGRAMAPPEQAAADFDPGAMAAIRASLSDVQGLVATYRNVAICNINAPGQIVVGGPTDEIDRLVADVSGRRIPAKRLPVSAAFHTGFVAHAADAFRQAVESTGLGVPTIPVYANAPGSAYGSDAAANRRTLVDQLLQPVDFVSGIEKMYADGFRVFVEFGPKRVLTDLIDRILEGRTDVVTLAADGGPSKDSEVSLKRAAIELAVLGLPLTGFDDHVEPRTELPARKGMNIPLRGINYVTQERRSAYQDAIAQPLALTAGTGGTDGVEDVVRDGLALQAEILTAHADTVHASVRSLEESVRAGGHPDTDAALRLIREQSATIGAAHERSTRLLLDALRGGAEAEPEPAPETALEPEPAVVAPAEPEPVPAAEPEPVSVADSAIAAGVMEALMGAVAEKTGYPVEMLEPGMDVEADLGIDSIKRVQILGALQESYPVSEDVDPEVLAELRTLDDIAGFLASTVPAESAPQPVVSTVETVHLPEPEPVSVADSAIAAGVMEALMGAVAEKTGYPVEMLEPGMDVEADLGIDSIKRVQILGALQESYPVSEDVDPEVLAELRTLDDIAGFLASTVSVESASQPAPVQSEPGPAPVSKSAVADGVMEALMGAVAEKTGYPVEMLEPGMDVEADLGIDSIKRVQILGALQESYPVSEDVDPEVLAELRTLDDIAGFLASTVSVESASQPAPVRPEPELAPITNSAVADGVMEALMGAVAEKTGYPVEMLEPGMDVEADLGIDSIKRVQILGALQESYPVSEDVDPEVLAELRTLDDIAGFLASTVATASGGPAPRTAVPAPATASLTVTYPPAPGIGRTYADVTEIAPPHTLVGAYAEPRTAVLIDDGSTLTRPLAGALRGDGWRVEIVALPGVEGVVPEADAVRRLASWEESELAGALVSGRVDLVVQMAAAAGQEWAEGVQRLEHCLLVAKHSLAALKPVAAQGTRAAFVAVTRLDGANGYRGGGDASPLLGGVGGLVKTLGVEVPELFARTVDFAPELAPTTVGARFLGEIHDLSAEHADVAHDPAGRRTIALAAEPHEAHAAAVPEVSSDDLFVVTGGARGITADCLHALVSARPAGLLLLGRSRPAPEPDWAVGHEGPALRGLIARRAAQSGQKPNPRAIEGEFREITASREIAANLARLTATGARVEYLTVDITDAGEVRRALTPYAGRVTGVVHGAGVLADRLVAQKSADEIRRVLGTKLTGLGNVLDALRGIAELRHLVFFSSVAGFFGNRGQSDYAMANEALNRIAVRLKRELPSARVTAMNWGAWDGGMVSDDLRAMFASRGIALVPLATGAGMFAEQFTAGHGHDTVIVTGPLTPLSAPPAVEGSARTPLVVDRTLTDLAEQPLLTDHAIGDRRVLPATAALGVLANAVETATGETVVGATGFKVFKGVAWDEPDGQQPQRLRLSVEPVDDGIDVLASSVDGSGRSRPAYSVRLSTGETGRRPADRADLAGLARGAAGQDAARLYRDGTLFHGPSLRGLRTLLISEEQRLLVRARLTDDRPAHGGYHTRLHSPVLADLLLQAVLVWVREQRGRACLPMEIGRLSLYAPLPSDGDFLIAVEDVRPGRTGVTCTVTALDPQGRVLAVLEDVVAVEDAELDARFRQPGRAAAAVTV</sequence>
<dbReference type="Pfam" id="PF08659">
    <property type="entry name" value="KR"/>
    <property type="match status" value="1"/>
</dbReference>
<feature type="domain" description="Ketosynthase family 3 (KS3)" evidence="9">
    <location>
        <begin position="27"/>
        <end position="484"/>
    </location>
</feature>
<evidence type="ECO:0000256" key="6">
    <source>
        <dbReference type="ARBA" id="ARBA00023315"/>
    </source>
</evidence>
<keyword evidence="5" id="KW-0045">Antibiotic biosynthesis</keyword>
<evidence type="ECO:0000259" key="10">
    <source>
        <dbReference type="PROSITE" id="PS52019"/>
    </source>
</evidence>
<dbReference type="Pfam" id="PF02801">
    <property type="entry name" value="Ketoacyl-synt_C"/>
    <property type="match status" value="1"/>
</dbReference>
<dbReference type="InterPro" id="IPR042104">
    <property type="entry name" value="PKS_dehydratase_sf"/>
</dbReference>
<evidence type="ECO:0000256" key="1">
    <source>
        <dbReference type="ARBA" id="ARBA00004792"/>
    </source>
</evidence>
<dbReference type="InterPro" id="IPR018201">
    <property type="entry name" value="Ketoacyl_synth_AS"/>
</dbReference>
<dbReference type="InterPro" id="IPR009081">
    <property type="entry name" value="PP-bd_ACP"/>
</dbReference>
<dbReference type="SUPFAM" id="SSF47336">
    <property type="entry name" value="ACP-like"/>
    <property type="match status" value="4"/>
</dbReference>
<dbReference type="CDD" id="cd08953">
    <property type="entry name" value="KR_2_SDR_x"/>
    <property type="match status" value="1"/>
</dbReference>
<dbReference type="InterPro" id="IPR020807">
    <property type="entry name" value="PKS_DH"/>
</dbReference>
<dbReference type="Gene3D" id="3.40.47.10">
    <property type="match status" value="1"/>
</dbReference>
<evidence type="ECO:0000259" key="9">
    <source>
        <dbReference type="PROSITE" id="PS52004"/>
    </source>
</evidence>
<feature type="domain" description="Carrier" evidence="8">
    <location>
        <begin position="1088"/>
        <end position="1168"/>
    </location>
</feature>
<dbReference type="SUPFAM" id="SSF52151">
    <property type="entry name" value="FabD/lysophospholipase-like"/>
    <property type="match status" value="1"/>
</dbReference>
<protein>
    <recommendedName>
        <fullName evidence="13">Polyketide-type polyunsaturated fatty acid synthase PfaA</fullName>
    </recommendedName>
</protein>
<evidence type="ECO:0000313" key="12">
    <source>
        <dbReference type="Proteomes" id="UP001501777"/>
    </source>
</evidence>
<dbReference type="Pfam" id="PF00109">
    <property type="entry name" value="ketoacyl-synt"/>
    <property type="match status" value="1"/>
</dbReference>
<dbReference type="InterPro" id="IPR014043">
    <property type="entry name" value="Acyl_transferase_dom"/>
</dbReference>
<dbReference type="InterPro" id="IPR016035">
    <property type="entry name" value="Acyl_Trfase/lysoPLipase"/>
</dbReference>
<dbReference type="Gene3D" id="3.40.366.10">
    <property type="entry name" value="Malonyl-Coenzyme A Acyl Carrier Protein, domain 2"/>
    <property type="match status" value="1"/>
</dbReference>
<feature type="domain" description="Carrier" evidence="8">
    <location>
        <begin position="1198"/>
        <end position="1278"/>
    </location>
</feature>
<dbReference type="Gene3D" id="3.30.70.250">
    <property type="entry name" value="Malonyl-CoA ACP transacylase, ACP-binding"/>
    <property type="match status" value="1"/>
</dbReference>
<dbReference type="Gene3D" id="3.10.129.110">
    <property type="entry name" value="Polyketide synthase dehydratase"/>
    <property type="match status" value="1"/>
</dbReference>
<dbReference type="EMBL" id="BAAASG010000015">
    <property type="protein sequence ID" value="GAA2509199.1"/>
    <property type="molecule type" value="Genomic_DNA"/>
</dbReference>
<evidence type="ECO:0000259" key="8">
    <source>
        <dbReference type="PROSITE" id="PS50075"/>
    </source>
</evidence>
<evidence type="ECO:0008006" key="13">
    <source>
        <dbReference type="Google" id="ProtNLM"/>
    </source>
</evidence>
<dbReference type="Pfam" id="PF14765">
    <property type="entry name" value="PS-DH"/>
    <property type="match status" value="1"/>
</dbReference>
<evidence type="ECO:0000256" key="5">
    <source>
        <dbReference type="ARBA" id="ARBA00023194"/>
    </source>
</evidence>
<feature type="region of interest" description="N-terminal hotdog fold" evidence="7">
    <location>
        <begin position="2026"/>
        <end position="2151"/>
    </location>
</feature>
<evidence type="ECO:0000256" key="4">
    <source>
        <dbReference type="ARBA" id="ARBA00022679"/>
    </source>
</evidence>
<proteinExistence type="predicted"/>
<comment type="pathway">
    <text evidence="1">Antibiotic biosynthesis.</text>
</comment>
<dbReference type="PANTHER" id="PTHR43074">
    <property type="entry name" value="OMEGA-3 POLYUNSATURATED FATTY ACID SYNTHASE PFAB-RELATED"/>
    <property type="match status" value="1"/>
</dbReference>
<feature type="domain" description="PKS/mFAS DH" evidence="10">
    <location>
        <begin position="2026"/>
        <end position="2312"/>
    </location>
</feature>
<dbReference type="Pfam" id="PF00698">
    <property type="entry name" value="Acyl_transf_1"/>
    <property type="match status" value="1"/>
</dbReference>
<dbReference type="Gene3D" id="3.40.50.720">
    <property type="entry name" value="NAD(P)-binding Rossmann-like Domain"/>
    <property type="match status" value="1"/>
</dbReference>
<evidence type="ECO:0000313" key="11">
    <source>
        <dbReference type="EMBL" id="GAA2509199.1"/>
    </source>
</evidence>
<keyword evidence="6" id="KW-0012">Acyltransferase</keyword>
<evidence type="ECO:0000256" key="7">
    <source>
        <dbReference type="PROSITE-ProRule" id="PRU01363"/>
    </source>
</evidence>
<dbReference type="SUPFAM" id="SSF53901">
    <property type="entry name" value="Thiolase-like"/>
    <property type="match status" value="1"/>
</dbReference>
<feature type="region of interest" description="C-terminal hotdog fold" evidence="7">
    <location>
        <begin position="2168"/>
        <end position="2312"/>
    </location>
</feature>